<keyword evidence="6" id="KW-1185">Reference proteome</keyword>
<dbReference type="AlphaFoldDB" id="A0AAN7JTK2"/>
<dbReference type="Pfam" id="PF16845">
    <property type="entry name" value="SQAPI"/>
    <property type="match status" value="1"/>
</dbReference>
<dbReference type="SMART" id="SM00043">
    <property type="entry name" value="CY"/>
    <property type="match status" value="1"/>
</dbReference>
<name>A0AAN7JTK2_9MYRT</name>
<feature type="signal peptide" evidence="3">
    <location>
        <begin position="1"/>
        <end position="19"/>
    </location>
</feature>
<dbReference type="Proteomes" id="UP001345219">
    <property type="component" value="Chromosome 16"/>
</dbReference>
<dbReference type="PANTHER" id="PTHR47364">
    <property type="entry name" value="CYSTEINE PROTEINASE INHIBITOR 5"/>
    <property type="match status" value="1"/>
</dbReference>
<gene>
    <name evidence="5" type="ORF">SAY87_021662</name>
</gene>
<reference evidence="5 6" key="1">
    <citation type="journal article" date="2023" name="Hortic Res">
        <title>Pangenome of water caltrop reveals structural variations and asymmetric subgenome divergence after allopolyploidization.</title>
        <authorList>
            <person name="Zhang X."/>
            <person name="Chen Y."/>
            <person name="Wang L."/>
            <person name="Yuan Y."/>
            <person name="Fang M."/>
            <person name="Shi L."/>
            <person name="Lu R."/>
            <person name="Comes H.P."/>
            <person name="Ma Y."/>
            <person name="Chen Y."/>
            <person name="Huang G."/>
            <person name="Zhou Y."/>
            <person name="Zheng Z."/>
            <person name="Qiu Y."/>
        </authorList>
    </citation>
    <scope>NUCLEOTIDE SEQUENCE [LARGE SCALE GENOMIC DNA]</scope>
    <source>
        <tissue evidence="5">Roots</tissue>
    </source>
</reference>
<dbReference type="CDD" id="cd00042">
    <property type="entry name" value="CY"/>
    <property type="match status" value="1"/>
</dbReference>
<dbReference type="EMBL" id="JAXIOK010000016">
    <property type="protein sequence ID" value="KAK4752864.1"/>
    <property type="molecule type" value="Genomic_DNA"/>
</dbReference>
<dbReference type="InterPro" id="IPR000010">
    <property type="entry name" value="Cystatin_dom"/>
</dbReference>
<evidence type="ECO:0000256" key="3">
    <source>
        <dbReference type="SAM" id="SignalP"/>
    </source>
</evidence>
<keyword evidence="2" id="KW-0789">Thiol protease inhibitor</keyword>
<organism evidence="5 6">
    <name type="scientific">Trapa incisa</name>
    <dbReference type="NCBI Taxonomy" id="236973"/>
    <lineage>
        <taxon>Eukaryota</taxon>
        <taxon>Viridiplantae</taxon>
        <taxon>Streptophyta</taxon>
        <taxon>Embryophyta</taxon>
        <taxon>Tracheophyta</taxon>
        <taxon>Spermatophyta</taxon>
        <taxon>Magnoliopsida</taxon>
        <taxon>eudicotyledons</taxon>
        <taxon>Gunneridae</taxon>
        <taxon>Pentapetalae</taxon>
        <taxon>rosids</taxon>
        <taxon>malvids</taxon>
        <taxon>Myrtales</taxon>
        <taxon>Lythraceae</taxon>
        <taxon>Trapa</taxon>
    </lineage>
</organism>
<evidence type="ECO:0000256" key="2">
    <source>
        <dbReference type="ARBA" id="ARBA00022704"/>
    </source>
</evidence>
<keyword evidence="1" id="KW-0646">Protease inhibitor</keyword>
<evidence type="ECO:0000313" key="6">
    <source>
        <dbReference type="Proteomes" id="UP001345219"/>
    </source>
</evidence>
<comment type="caution">
    <text evidence="5">The sequence shown here is derived from an EMBL/GenBank/DDBJ whole genome shotgun (WGS) entry which is preliminary data.</text>
</comment>
<evidence type="ECO:0000256" key="1">
    <source>
        <dbReference type="ARBA" id="ARBA00022690"/>
    </source>
</evidence>
<sequence>MGVLSLQSSLILLLQVVAAVSILSAAPLAGRRGLLAGGWQPIRDVNDPYINEIAGFAVNEYNKQSRASLKLEKVLSGESQVVAGTNYRLIIAAKDNGTTSRNYQAVVWDKPWMHFRQLTSFKPVTH</sequence>
<feature type="domain" description="Cystatin" evidence="4">
    <location>
        <begin position="34"/>
        <end position="124"/>
    </location>
</feature>
<dbReference type="Gene3D" id="3.10.450.10">
    <property type="match status" value="1"/>
</dbReference>
<evidence type="ECO:0000313" key="5">
    <source>
        <dbReference type="EMBL" id="KAK4752864.1"/>
    </source>
</evidence>
<protein>
    <recommendedName>
        <fullName evidence="4">Cystatin domain-containing protein</fullName>
    </recommendedName>
</protein>
<dbReference type="InterPro" id="IPR046350">
    <property type="entry name" value="Cystatin_sf"/>
</dbReference>
<keyword evidence="3" id="KW-0732">Signal</keyword>
<dbReference type="SUPFAM" id="SSF54403">
    <property type="entry name" value="Cystatin/monellin"/>
    <property type="match status" value="1"/>
</dbReference>
<proteinExistence type="predicted"/>
<evidence type="ECO:0000259" key="4">
    <source>
        <dbReference type="SMART" id="SM00043"/>
    </source>
</evidence>
<accession>A0AAN7JTK2</accession>
<dbReference type="GO" id="GO:0004869">
    <property type="term" value="F:cysteine-type endopeptidase inhibitor activity"/>
    <property type="evidence" value="ECO:0007669"/>
    <property type="project" value="UniProtKB-KW"/>
</dbReference>
<dbReference type="PANTHER" id="PTHR47364:SF2">
    <property type="entry name" value="CYSTEINE PROTEINASE INHIBITOR 5"/>
    <property type="match status" value="1"/>
</dbReference>
<feature type="chain" id="PRO_5042864445" description="Cystatin domain-containing protein" evidence="3">
    <location>
        <begin position="20"/>
        <end position="126"/>
    </location>
</feature>